<keyword evidence="1 4" id="KW-0808">Transferase</keyword>
<dbReference type="Pfam" id="PF00534">
    <property type="entry name" value="Glycos_transf_1"/>
    <property type="match status" value="1"/>
</dbReference>
<name>A0ABR9TCW0_9SPHI</name>
<dbReference type="GO" id="GO:0016740">
    <property type="term" value="F:transferase activity"/>
    <property type="evidence" value="ECO:0007669"/>
    <property type="project" value="UniProtKB-KW"/>
</dbReference>
<evidence type="ECO:0000259" key="2">
    <source>
        <dbReference type="Pfam" id="PF00534"/>
    </source>
</evidence>
<proteinExistence type="predicted"/>
<accession>A0ABR9TCW0</accession>
<dbReference type="SUPFAM" id="SSF53756">
    <property type="entry name" value="UDP-Glycosyltransferase/glycogen phosphorylase"/>
    <property type="match status" value="1"/>
</dbReference>
<dbReference type="Proteomes" id="UP000618319">
    <property type="component" value="Unassembled WGS sequence"/>
</dbReference>
<dbReference type="CDD" id="cd03801">
    <property type="entry name" value="GT4_PimA-like"/>
    <property type="match status" value="1"/>
</dbReference>
<dbReference type="Pfam" id="PF13439">
    <property type="entry name" value="Glyco_transf_4"/>
    <property type="match status" value="1"/>
</dbReference>
<sequence>MSEISPQLNFEILFVSHKFPPATGGMEKQSYELLNGMRKLTKTHDIVFRKEESIFAFFWNLNRRILTKIKAHPNIRLIHFNDGLVASLSLRHKGYTQLQKVVTLHGLDVVFPLPYFQRKIVPQFEKFDLIIAVSHATANAVIQRGISAEKVVVIPNGVDHRLARGSQNVSDTENLMSKYPQLNLNKPYLITLGRPVKRKGFSWFIKDVIPLIPQDVQLILVGPFQKKTTYFERALSLLPKKYYQLITLFLGYPSDAKDIRCLLKQPNINHRVKHLGKVAFDDLQVLLANAIAFLMPNIHVDGDMEGFGLVCLEASISGTLVLASEIEGITDAIQHHKNGILLASRDPTAWRNQIQQVLSNPDDYRQLAQKYRQYTVEHYNWNNMVTAYFEIFKAITTLNTSHSTPK</sequence>
<dbReference type="Gene3D" id="3.40.50.2000">
    <property type="entry name" value="Glycogen Phosphorylase B"/>
    <property type="match status" value="2"/>
</dbReference>
<keyword evidence="5" id="KW-1185">Reference proteome</keyword>
<feature type="domain" description="Glycosyl transferase family 1" evidence="2">
    <location>
        <begin position="226"/>
        <end position="372"/>
    </location>
</feature>
<evidence type="ECO:0000259" key="3">
    <source>
        <dbReference type="Pfam" id="PF13439"/>
    </source>
</evidence>
<reference evidence="4 5" key="1">
    <citation type="submission" date="2018-02" db="EMBL/GenBank/DDBJ databases">
        <title>Sphingobacterium KA21.</title>
        <authorList>
            <person name="Vasarhelyi B.M."/>
            <person name="Deshmukh S."/>
            <person name="Balint B."/>
            <person name="Kukolya J."/>
        </authorList>
    </citation>
    <scope>NUCLEOTIDE SEQUENCE [LARGE SCALE GENOMIC DNA]</scope>
    <source>
        <strain evidence="4 5">Ka21</strain>
    </source>
</reference>
<evidence type="ECO:0000313" key="4">
    <source>
        <dbReference type="EMBL" id="MBE8723164.1"/>
    </source>
</evidence>
<protein>
    <submittedName>
        <fullName evidence="4">Glycosyl transferase family 1</fullName>
    </submittedName>
</protein>
<evidence type="ECO:0000313" key="5">
    <source>
        <dbReference type="Proteomes" id="UP000618319"/>
    </source>
</evidence>
<evidence type="ECO:0000256" key="1">
    <source>
        <dbReference type="ARBA" id="ARBA00022679"/>
    </source>
</evidence>
<dbReference type="InterPro" id="IPR028098">
    <property type="entry name" value="Glyco_trans_4-like_N"/>
</dbReference>
<organism evidence="4 5">
    <name type="scientific">Sphingobacterium pedocola</name>
    <dbReference type="NCBI Taxonomy" id="2082722"/>
    <lineage>
        <taxon>Bacteria</taxon>
        <taxon>Pseudomonadati</taxon>
        <taxon>Bacteroidota</taxon>
        <taxon>Sphingobacteriia</taxon>
        <taxon>Sphingobacteriales</taxon>
        <taxon>Sphingobacteriaceae</taxon>
        <taxon>Sphingobacterium</taxon>
    </lineage>
</organism>
<feature type="domain" description="Glycosyltransferase subfamily 4-like N-terminal" evidence="3">
    <location>
        <begin position="55"/>
        <end position="160"/>
    </location>
</feature>
<dbReference type="EMBL" id="PSKQ01000027">
    <property type="protein sequence ID" value="MBE8723164.1"/>
    <property type="molecule type" value="Genomic_DNA"/>
</dbReference>
<dbReference type="InterPro" id="IPR001296">
    <property type="entry name" value="Glyco_trans_1"/>
</dbReference>
<comment type="caution">
    <text evidence="4">The sequence shown here is derived from an EMBL/GenBank/DDBJ whole genome shotgun (WGS) entry which is preliminary data.</text>
</comment>
<dbReference type="PANTHER" id="PTHR46401">
    <property type="entry name" value="GLYCOSYLTRANSFERASE WBBK-RELATED"/>
    <property type="match status" value="1"/>
</dbReference>
<dbReference type="RefSeq" id="WP_196941313.1">
    <property type="nucleotide sequence ID" value="NZ_MU158693.1"/>
</dbReference>
<dbReference type="PANTHER" id="PTHR46401:SF2">
    <property type="entry name" value="GLYCOSYLTRANSFERASE WBBK-RELATED"/>
    <property type="match status" value="1"/>
</dbReference>
<gene>
    <name evidence="4" type="ORF">C4F40_20795</name>
</gene>